<dbReference type="RefSeq" id="WP_300955016.1">
    <property type="nucleotide sequence ID" value="NZ_JAUHJQ010000017.1"/>
</dbReference>
<keyword evidence="2" id="KW-1185">Reference proteome</keyword>
<dbReference type="Proteomes" id="UP001168620">
    <property type="component" value="Unassembled WGS sequence"/>
</dbReference>
<comment type="caution">
    <text evidence="1">The sequence shown here is derived from an EMBL/GenBank/DDBJ whole genome shotgun (WGS) entry which is preliminary data.</text>
</comment>
<name>A0ABT8FLX9_9ACTN</name>
<dbReference type="EMBL" id="JAUHJQ010000017">
    <property type="protein sequence ID" value="MDN4175634.1"/>
    <property type="molecule type" value="Genomic_DNA"/>
</dbReference>
<evidence type="ECO:0000313" key="1">
    <source>
        <dbReference type="EMBL" id="MDN4175634.1"/>
    </source>
</evidence>
<organism evidence="1 2">
    <name type="scientific">Nocardioides oceani</name>
    <dbReference type="NCBI Taxonomy" id="3058369"/>
    <lineage>
        <taxon>Bacteria</taxon>
        <taxon>Bacillati</taxon>
        <taxon>Actinomycetota</taxon>
        <taxon>Actinomycetes</taxon>
        <taxon>Propionibacteriales</taxon>
        <taxon>Nocardioidaceae</taxon>
        <taxon>Nocardioides</taxon>
    </lineage>
</organism>
<sequence length="107" mass="11383">MSAFRVQYNQTTSVTVLEFWPDYGPGSVWTEAGGVPVDLGRLGVHPDLVAHVGAAWNGAYSDDKVPMDSLGDSAWLRGGKHPLGETRSALGAAHRVVVRAVVGREPT</sequence>
<proteinExistence type="predicted"/>
<accession>A0ABT8FLX9</accession>
<protein>
    <submittedName>
        <fullName evidence="1">Uncharacterized protein</fullName>
    </submittedName>
</protein>
<evidence type="ECO:0000313" key="2">
    <source>
        <dbReference type="Proteomes" id="UP001168620"/>
    </source>
</evidence>
<reference evidence="1" key="1">
    <citation type="submission" date="2023-06" db="EMBL/GenBank/DDBJ databases">
        <title>Draft genome sequence of Nocardioides sp. SOB77.</title>
        <authorList>
            <person name="Zhang G."/>
        </authorList>
    </citation>
    <scope>NUCLEOTIDE SEQUENCE</scope>
    <source>
        <strain evidence="1">SOB77</strain>
    </source>
</reference>
<gene>
    <name evidence="1" type="ORF">QWY28_21915</name>
</gene>